<protein>
    <submittedName>
        <fullName evidence="1">Uncharacterized protein</fullName>
    </submittedName>
</protein>
<dbReference type="EMBL" id="JBDJPC010000005">
    <property type="protein sequence ID" value="KAL1502826.1"/>
    <property type="molecule type" value="Genomic_DNA"/>
</dbReference>
<reference evidence="1 2" key="1">
    <citation type="submission" date="2024-05" db="EMBL/GenBank/DDBJ databases">
        <title>Genetic variation in Jamaican populations of the coffee berry borer (Hypothenemus hampei).</title>
        <authorList>
            <person name="Errbii M."/>
            <person name="Myrie A."/>
        </authorList>
    </citation>
    <scope>NUCLEOTIDE SEQUENCE [LARGE SCALE GENOMIC DNA]</scope>
    <source>
        <strain evidence="1">JA-Hopewell-2020-01-JO</strain>
        <tissue evidence="1">Whole body</tissue>
    </source>
</reference>
<name>A0ABD1EWK0_HYPHA</name>
<comment type="caution">
    <text evidence="1">The sequence shown here is derived from an EMBL/GenBank/DDBJ whole genome shotgun (WGS) entry which is preliminary data.</text>
</comment>
<dbReference type="Proteomes" id="UP001566132">
    <property type="component" value="Unassembled WGS sequence"/>
</dbReference>
<evidence type="ECO:0000313" key="2">
    <source>
        <dbReference type="Proteomes" id="UP001566132"/>
    </source>
</evidence>
<sequence length="152" mass="17752">MIWRCKRITKNDSYLDGRRKLNMTKRRYIFKSANPKIISRGEKLETDEVKNWVSGNAAENEEFIFTDEDIIANYTTSVMNSDTSEDEEKNVNINAISHEDAVRYFSNCIQWAMENNLGVSEIVMLHQLQEKAASLRFKSQKQTTITDFFKHS</sequence>
<organism evidence="1 2">
    <name type="scientific">Hypothenemus hampei</name>
    <name type="common">Coffee berry borer</name>
    <dbReference type="NCBI Taxonomy" id="57062"/>
    <lineage>
        <taxon>Eukaryota</taxon>
        <taxon>Metazoa</taxon>
        <taxon>Ecdysozoa</taxon>
        <taxon>Arthropoda</taxon>
        <taxon>Hexapoda</taxon>
        <taxon>Insecta</taxon>
        <taxon>Pterygota</taxon>
        <taxon>Neoptera</taxon>
        <taxon>Endopterygota</taxon>
        <taxon>Coleoptera</taxon>
        <taxon>Polyphaga</taxon>
        <taxon>Cucujiformia</taxon>
        <taxon>Curculionidae</taxon>
        <taxon>Scolytinae</taxon>
        <taxon>Hypothenemus</taxon>
    </lineage>
</organism>
<evidence type="ECO:0000313" key="1">
    <source>
        <dbReference type="EMBL" id="KAL1502826.1"/>
    </source>
</evidence>
<keyword evidence="2" id="KW-1185">Reference proteome</keyword>
<dbReference type="AlphaFoldDB" id="A0ABD1EWK0"/>
<proteinExistence type="predicted"/>
<accession>A0ABD1EWK0</accession>
<gene>
    <name evidence="1" type="ORF">ABEB36_007913</name>
</gene>